<protein>
    <submittedName>
        <fullName evidence="4">ComF family protein</fullName>
    </submittedName>
</protein>
<dbReference type="EMBL" id="PNJD01000164">
    <property type="protein sequence ID" value="PMP97570.1"/>
    <property type="molecule type" value="Genomic_DNA"/>
</dbReference>
<name>A0A2N7PME1_9BACT</name>
<dbReference type="Gene3D" id="3.40.50.2020">
    <property type="match status" value="1"/>
</dbReference>
<dbReference type="InterPro" id="IPR029057">
    <property type="entry name" value="PRTase-like"/>
</dbReference>
<accession>A0A2N7PME1</accession>
<feature type="domain" description="Phosphoribosyltransferase" evidence="2">
    <location>
        <begin position="187"/>
        <end position="232"/>
    </location>
</feature>
<feature type="domain" description="Double zinc ribbon" evidence="3">
    <location>
        <begin position="8"/>
        <end position="71"/>
    </location>
</feature>
<evidence type="ECO:0000313" key="4">
    <source>
        <dbReference type="EMBL" id="PMP66239.1"/>
    </source>
</evidence>
<evidence type="ECO:0000313" key="7">
    <source>
        <dbReference type="Proteomes" id="UP000235619"/>
    </source>
</evidence>
<dbReference type="Pfam" id="PF18912">
    <property type="entry name" value="DZR_2"/>
    <property type="match status" value="1"/>
</dbReference>
<proteinExistence type="inferred from homology"/>
<sequence>MKWFKNFLHFFFPESCKICQKPLKDEEILVCGNCFKGLPFIKIYCSRCGNPLEEALIDYLLNKSISYCSYCERQKFYFDKVFIVFSYKSPISDWINEIKFGKDFVLAYKLGILLKQIMKEKLPEVDLIIPLPLSLKRLRERGFNQSFLITWGFLGKKPFDKFLHRILHTKPQAELSQKERWKNVKNAFLAKDEVKEKSILIIDDVMTTGATLNEASKALKRKGADKVYVLALARSTF</sequence>
<reference evidence="6 7" key="1">
    <citation type="submission" date="2018-01" db="EMBL/GenBank/DDBJ databases">
        <title>Metagenomic assembled genomes from two thermal pools in the Uzon Caldera, Kamchatka, Russia.</title>
        <authorList>
            <person name="Wilkins L."/>
            <person name="Ettinger C."/>
        </authorList>
    </citation>
    <scope>NUCLEOTIDE SEQUENCE [LARGE SCALE GENOMIC DNA]</scope>
    <source>
        <strain evidence="5">ARK-04</strain>
        <strain evidence="4">ZAV-08</strain>
    </source>
</reference>
<dbReference type="PANTHER" id="PTHR47505">
    <property type="entry name" value="DNA UTILIZATION PROTEIN YHGH"/>
    <property type="match status" value="1"/>
</dbReference>
<evidence type="ECO:0000313" key="5">
    <source>
        <dbReference type="EMBL" id="PMP97570.1"/>
    </source>
</evidence>
<comment type="similarity">
    <text evidence="1">Belongs to the ComF/GntX family.</text>
</comment>
<dbReference type="InterPro" id="IPR051910">
    <property type="entry name" value="ComF/GntX_DNA_util-trans"/>
</dbReference>
<evidence type="ECO:0000259" key="3">
    <source>
        <dbReference type="Pfam" id="PF18912"/>
    </source>
</evidence>
<dbReference type="SUPFAM" id="SSF53271">
    <property type="entry name" value="PRTase-like"/>
    <property type="match status" value="1"/>
</dbReference>
<dbReference type="Pfam" id="PF00156">
    <property type="entry name" value="Pribosyltran"/>
    <property type="match status" value="1"/>
</dbReference>
<gene>
    <name evidence="5" type="ORF">C0169_02680</name>
    <name evidence="4" type="ORF">C0190_05870</name>
</gene>
<evidence type="ECO:0000259" key="2">
    <source>
        <dbReference type="Pfam" id="PF00156"/>
    </source>
</evidence>
<evidence type="ECO:0000256" key="1">
    <source>
        <dbReference type="ARBA" id="ARBA00008007"/>
    </source>
</evidence>
<dbReference type="EMBL" id="PNIK01000082">
    <property type="protein sequence ID" value="PMP66239.1"/>
    <property type="molecule type" value="Genomic_DNA"/>
</dbReference>
<evidence type="ECO:0000313" key="6">
    <source>
        <dbReference type="Proteomes" id="UP000235460"/>
    </source>
</evidence>
<dbReference type="Proteomes" id="UP000235619">
    <property type="component" value="Unassembled WGS sequence"/>
</dbReference>
<organism evidence="4 6">
    <name type="scientific">Thermodesulfobacterium geofontis</name>
    <dbReference type="NCBI Taxonomy" id="1295609"/>
    <lineage>
        <taxon>Bacteria</taxon>
        <taxon>Pseudomonadati</taxon>
        <taxon>Thermodesulfobacteriota</taxon>
        <taxon>Thermodesulfobacteria</taxon>
        <taxon>Thermodesulfobacteriales</taxon>
        <taxon>Thermodesulfobacteriaceae</taxon>
        <taxon>Thermodesulfobacterium</taxon>
    </lineage>
</organism>
<dbReference type="InterPro" id="IPR044005">
    <property type="entry name" value="DZR_2"/>
</dbReference>
<dbReference type="CDD" id="cd06223">
    <property type="entry name" value="PRTases_typeI"/>
    <property type="match status" value="1"/>
</dbReference>
<dbReference type="Proteomes" id="UP000235460">
    <property type="component" value="Unassembled WGS sequence"/>
</dbReference>
<dbReference type="AlphaFoldDB" id="A0A2N7PME1"/>
<comment type="caution">
    <text evidence="4">The sequence shown here is derived from an EMBL/GenBank/DDBJ whole genome shotgun (WGS) entry which is preliminary data.</text>
</comment>
<dbReference type="PANTHER" id="PTHR47505:SF1">
    <property type="entry name" value="DNA UTILIZATION PROTEIN YHGH"/>
    <property type="match status" value="1"/>
</dbReference>
<dbReference type="InterPro" id="IPR000836">
    <property type="entry name" value="PRTase_dom"/>
</dbReference>